<dbReference type="AlphaFoldDB" id="A0A3A9YY73"/>
<keyword evidence="1" id="KW-0472">Membrane</keyword>
<feature type="transmembrane region" description="Helical" evidence="1">
    <location>
        <begin position="156"/>
        <end position="174"/>
    </location>
</feature>
<dbReference type="EMBL" id="RBAK01000013">
    <property type="protein sequence ID" value="RKN40709.1"/>
    <property type="molecule type" value="Genomic_DNA"/>
</dbReference>
<feature type="transmembrane region" description="Helical" evidence="1">
    <location>
        <begin position="70"/>
        <end position="87"/>
    </location>
</feature>
<reference evidence="2 3" key="1">
    <citation type="journal article" date="2004" name="Syst. Appl. Microbiol.">
        <title>Cryptoendolithic actinomycetes from antarctic sandstone rock samples: Micromonospora endolithica sp. nov. and two isolates related to Micromonospora coerulea Jensen 1932.</title>
        <authorList>
            <person name="Hirsch P."/>
            <person name="Mevs U."/>
            <person name="Kroppenstedt R.M."/>
            <person name="Schumann P."/>
            <person name="Stackebrandt E."/>
        </authorList>
    </citation>
    <scope>NUCLEOTIDE SEQUENCE [LARGE SCALE GENOMIC DNA]</scope>
    <source>
        <strain evidence="2 3">JCM 12677</strain>
    </source>
</reference>
<keyword evidence="1" id="KW-0812">Transmembrane</keyword>
<name>A0A3A9YY73_9ACTN</name>
<evidence type="ECO:0000313" key="3">
    <source>
        <dbReference type="Proteomes" id="UP000281726"/>
    </source>
</evidence>
<protein>
    <submittedName>
        <fullName evidence="2">Uncharacterized protein</fullName>
    </submittedName>
</protein>
<accession>A0A3A9YY73</accession>
<evidence type="ECO:0000256" key="1">
    <source>
        <dbReference type="SAM" id="Phobius"/>
    </source>
</evidence>
<gene>
    <name evidence="2" type="ORF">D7223_26300</name>
</gene>
<dbReference type="OrthoDB" id="582306at2"/>
<sequence>MARHLLAMVLAMLAGMLLLGPARGALAGALGLAPATPGVAALLMATDMSVGMAVWMWYRGHSAPAIGEMTAAMYLPVLLLLPPYAVGLLGADALLTGGHLLMIPAMVGAMLWRRAEYAHHHAARPAADARPLVRVLAHRWPTGLALLMSFDNWFTPAVLPPWTLLGLAVSYPLVGAWRGRLGDRRVRAVQLAGLLGWTGLAVAALALGGDAAGWLVAVGWLAHAVWDAVHHRRDEVVPRGYAEWCAVLDTVLGVTMILFLLTTP</sequence>
<feature type="transmembrane region" description="Helical" evidence="1">
    <location>
        <begin position="37"/>
        <end position="58"/>
    </location>
</feature>
<organism evidence="2 3">
    <name type="scientific">Micromonospora endolithica</name>
    <dbReference type="NCBI Taxonomy" id="230091"/>
    <lineage>
        <taxon>Bacteria</taxon>
        <taxon>Bacillati</taxon>
        <taxon>Actinomycetota</taxon>
        <taxon>Actinomycetes</taxon>
        <taxon>Micromonosporales</taxon>
        <taxon>Micromonosporaceae</taxon>
        <taxon>Micromonospora</taxon>
    </lineage>
</organism>
<evidence type="ECO:0000313" key="2">
    <source>
        <dbReference type="EMBL" id="RKN40709.1"/>
    </source>
</evidence>
<proteinExistence type="predicted"/>
<feature type="transmembrane region" description="Helical" evidence="1">
    <location>
        <begin position="241"/>
        <end position="261"/>
    </location>
</feature>
<keyword evidence="1" id="KW-1133">Transmembrane helix</keyword>
<keyword evidence="3" id="KW-1185">Reference proteome</keyword>
<dbReference type="Proteomes" id="UP000281726">
    <property type="component" value="Unassembled WGS sequence"/>
</dbReference>
<comment type="caution">
    <text evidence="2">The sequence shown here is derived from an EMBL/GenBank/DDBJ whole genome shotgun (WGS) entry which is preliminary data.</text>
</comment>